<dbReference type="CDD" id="cd09279">
    <property type="entry name" value="RNase_HI_like"/>
    <property type="match status" value="1"/>
</dbReference>
<dbReference type="Proteomes" id="UP001168877">
    <property type="component" value="Unassembled WGS sequence"/>
</dbReference>
<accession>A0AA39T8M3</accession>
<dbReference type="EMBL" id="JAUESC010000002">
    <property type="protein sequence ID" value="KAK0602972.1"/>
    <property type="molecule type" value="Genomic_DNA"/>
</dbReference>
<evidence type="ECO:0000259" key="1">
    <source>
        <dbReference type="PROSITE" id="PS50879"/>
    </source>
</evidence>
<sequence>MRFDFKATNNQAEYEALLAGLRVCIALGADELEIFSDSQVVVNQVLDEYQAREEHMIAYLDIAKRLLRKFKVYRISQIPREENEKADALSKLASATTSIRSKAIPVAHLTKPSTAESEEVMIAEIRPSTGDWTYKFRKYLEENILSEDAVEAKCIRYRSTRYTILRGELYRRGFSKVLQRCVAGDKTREILKSVHSGVCGNHTGGKSLAHKVLRQGFYWPTLFAEAQ</sequence>
<dbReference type="Gene3D" id="1.10.340.70">
    <property type="match status" value="1"/>
</dbReference>
<dbReference type="GO" id="GO:0004523">
    <property type="term" value="F:RNA-DNA hybrid ribonuclease activity"/>
    <property type="evidence" value="ECO:0007669"/>
    <property type="project" value="InterPro"/>
</dbReference>
<dbReference type="InterPro" id="IPR002156">
    <property type="entry name" value="RNaseH_domain"/>
</dbReference>
<dbReference type="PANTHER" id="PTHR48475:SF2">
    <property type="entry name" value="RIBONUCLEASE H"/>
    <property type="match status" value="1"/>
</dbReference>
<protein>
    <recommendedName>
        <fullName evidence="1">RNase H type-1 domain-containing protein</fullName>
    </recommendedName>
</protein>
<proteinExistence type="predicted"/>
<organism evidence="2 3">
    <name type="scientific">Acer saccharum</name>
    <name type="common">Sugar maple</name>
    <dbReference type="NCBI Taxonomy" id="4024"/>
    <lineage>
        <taxon>Eukaryota</taxon>
        <taxon>Viridiplantae</taxon>
        <taxon>Streptophyta</taxon>
        <taxon>Embryophyta</taxon>
        <taxon>Tracheophyta</taxon>
        <taxon>Spermatophyta</taxon>
        <taxon>Magnoliopsida</taxon>
        <taxon>eudicotyledons</taxon>
        <taxon>Gunneridae</taxon>
        <taxon>Pentapetalae</taxon>
        <taxon>rosids</taxon>
        <taxon>malvids</taxon>
        <taxon>Sapindales</taxon>
        <taxon>Sapindaceae</taxon>
        <taxon>Hippocastanoideae</taxon>
        <taxon>Acereae</taxon>
        <taxon>Acer</taxon>
    </lineage>
</organism>
<reference evidence="2" key="2">
    <citation type="submission" date="2023-06" db="EMBL/GenBank/DDBJ databases">
        <authorList>
            <person name="Swenson N.G."/>
            <person name="Wegrzyn J.L."/>
            <person name="Mcevoy S.L."/>
        </authorList>
    </citation>
    <scope>NUCLEOTIDE SEQUENCE</scope>
    <source>
        <strain evidence="2">NS2018</strain>
        <tissue evidence="2">Leaf</tissue>
    </source>
</reference>
<comment type="caution">
    <text evidence="2">The sequence shown here is derived from an EMBL/GenBank/DDBJ whole genome shotgun (WGS) entry which is preliminary data.</text>
</comment>
<evidence type="ECO:0000313" key="2">
    <source>
        <dbReference type="EMBL" id="KAK0602972.1"/>
    </source>
</evidence>
<dbReference type="GO" id="GO:0003676">
    <property type="term" value="F:nucleic acid binding"/>
    <property type="evidence" value="ECO:0007669"/>
    <property type="project" value="InterPro"/>
</dbReference>
<dbReference type="AlphaFoldDB" id="A0AA39T8M3"/>
<dbReference type="SUPFAM" id="SSF53098">
    <property type="entry name" value="Ribonuclease H-like"/>
    <property type="match status" value="1"/>
</dbReference>
<keyword evidence="3" id="KW-1185">Reference proteome</keyword>
<dbReference type="Pfam" id="PF13456">
    <property type="entry name" value="RVT_3"/>
    <property type="match status" value="1"/>
</dbReference>
<reference evidence="2" key="1">
    <citation type="journal article" date="2022" name="Plant J.">
        <title>Strategies of tolerance reflected in two North American maple genomes.</title>
        <authorList>
            <person name="McEvoy S.L."/>
            <person name="Sezen U.U."/>
            <person name="Trouern-Trend A."/>
            <person name="McMahon S.M."/>
            <person name="Schaberg P.G."/>
            <person name="Yang J."/>
            <person name="Wegrzyn J.L."/>
            <person name="Swenson N.G."/>
        </authorList>
    </citation>
    <scope>NUCLEOTIDE SEQUENCE</scope>
    <source>
        <strain evidence="2">NS2018</strain>
    </source>
</reference>
<name>A0AA39T8M3_ACESA</name>
<dbReference type="Gene3D" id="3.30.420.10">
    <property type="entry name" value="Ribonuclease H-like superfamily/Ribonuclease H"/>
    <property type="match status" value="1"/>
</dbReference>
<dbReference type="PROSITE" id="PS50879">
    <property type="entry name" value="RNASE_H_1"/>
    <property type="match status" value="1"/>
</dbReference>
<gene>
    <name evidence="2" type="ORF">LWI29_000043</name>
</gene>
<dbReference type="InterPro" id="IPR036397">
    <property type="entry name" value="RNaseH_sf"/>
</dbReference>
<evidence type="ECO:0000313" key="3">
    <source>
        <dbReference type="Proteomes" id="UP001168877"/>
    </source>
</evidence>
<feature type="domain" description="RNase H type-1" evidence="1">
    <location>
        <begin position="1"/>
        <end position="95"/>
    </location>
</feature>
<dbReference type="InterPro" id="IPR012337">
    <property type="entry name" value="RNaseH-like_sf"/>
</dbReference>
<dbReference type="PANTHER" id="PTHR48475">
    <property type="entry name" value="RIBONUCLEASE H"/>
    <property type="match status" value="1"/>
</dbReference>